<dbReference type="GO" id="GO:0005506">
    <property type="term" value="F:iron ion binding"/>
    <property type="evidence" value="ECO:0007669"/>
    <property type="project" value="InterPro"/>
</dbReference>
<sequence length="69" mass="7663">MVGEMGLDPNVWEDPMEFRPERFLVEGSDKGVDFDIIGSKEIKMMSFGAGRRICPAFALAYASFGILCL</sequence>
<gene>
    <name evidence="9" type="ORF">H5410_017266</name>
</gene>
<keyword evidence="3 7" id="KW-0479">Metal-binding</keyword>
<evidence type="ECO:0000313" key="10">
    <source>
        <dbReference type="Proteomes" id="UP000824120"/>
    </source>
</evidence>
<dbReference type="PRINTS" id="PR00463">
    <property type="entry name" value="EP450I"/>
</dbReference>
<evidence type="ECO:0000256" key="7">
    <source>
        <dbReference type="PIRSR" id="PIRSR602401-1"/>
    </source>
</evidence>
<dbReference type="InterPro" id="IPR051103">
    <property type="entry name" value="Plant_metabolite_P450s"/>
</dbReference>
<dbReference type="Pfam" id="PF00067">
    <property type="entry name" value="p450"/>
    <property type="match status" value="1"/>
</dbReference>
<evidence type="ECO:0000256" key="3">
    <source>
        <dbReference type="ARBA" id="ARBA00022723"/>
    </source>
</evidence>
<dbReference type="GO" id="GO:0016709">
    <property type="term" value="F:oxidoreductase activity, acting on paired donors, with incorporation or reduction of molecular oxygen, NAD(P)H as one donor, and incorporation of one atom of oxygen"/>
    <property type="evidence" value="ECO:0007669"/>
    <property type="project" value="TreeGrafter"/>
</dbReference>
<keyword evidence="8" id="KW-0503">Monooxygenase</keyword>
<reference evidence="9 10" key="1">
    <citation type="submission" date="2020-09" db="EMBL/GenBank/DDBJ databases">
        <title>De no assembly of potato wild relative species, Solanum commersonii.</title>
        <authorList>
            <person name="Cho K."/>
        </authorList>
    </citation>
    <scope>NUCLEOTIDE SEQUENCE [LARGE SCALE GENOMIC DNA]</scope>
    <source>
        <strain evidence="9">LZ3.2</strain>
        <tissue evidence="9">Leaf</tissue>
    </source>
</reference>
<evidence type="ECO:0000256" key="8">
    <source>
        <dbReference type="RuleBase" id="RU000461"/>
    </source>
</evidence>
<keyword evidence="7 8" id="KW-0349">Heme</keyword>
<dbReference type="SUPFAM" id="SSF48264">
    <property type="entry name" value="Cytochrome P450"/>
    <property type="match status" value="1"/>
</dbReference>
<evidence type="ECO:0000313" key="9">
    <source>
        <dbReference type="EMBL" id="KAG5617442.1"/>
    </source>
</evidence>
<keyword evidence="2" id="KW-0812">Transmembrane</keyword>
<dbReference type="GO" id="GO:0016020">
    <property type="term" value="C:membrane"/>
    <property type="evidence" value="ECO:0007669"/>
    <property type="project" value="UniProtKB-SubCell"/>
</dbReference>
<evidence type="ECO:0000256" key="1">
    <source>
        <dbReference type="ARBA" id="ARBA00004167"/>
    </source>
</evidence>
<dbReference type="PROSITE" id="PS00086">
    <property type="entry name" value="CYTOCHROME_P450"/>
    <property type="match status" value="1"/>
</dbReference>
<comment type="subcellular location">
    <subcellularLocation>
        <location evidence="1">Membrane</location>
        <topology evidence="1">Single-pass membrane protein</topology>
    </subcellularLocation>
</comment>
<keyword evidence="6" id="KW-0472">Membrane</keyword>
<dbReference type="AlphaFoldDB" id="A0A9J5ZZI8"/>
<keyword evidence="10" id="KW-1185">Reference proteome</keyword>
<dbReference type="EMBL" id="JACXVP010000003">
    <property type="protein sequence ID" value="KAG5617442.1"/>
    <property type="molecule type" value="Genomic_DNA"/>
</dbReference>
<evidence type="ECO:0000256" key="2">
    <source>
        <dbReference type="ARBA" id="ARBA00022692"/>
    </source>
</evidence>
<dbReference type="OrthoDB" id="1424025at2759"/>
<feature type="binding site" description="axial binding residue" evidence="7">
    <location>
        <position position="54"/>
    </location>
    <ligand>
        <name>heme</name>
        <dbReference type="ChEBI" id="CHEBI:30413"/>
    </ligand>
    <ligandPart>
        <name>Fe</name>
        <dbReference type="ChEBI" id="CHEBI:18248"/>
    </ligandPart>
</feature>
<dbReference type="InterPro" id="IPR036396">
    <property type="entry name" value="Cyt_P450_sf"/>
</dbReference>
<evidence type="ECO:0000256" key="6">
    <source>
        <dbReference type="ARBA" id="ARBA00023136"/>
    </source>
</evidence>
<dbReference type="InterPro" id="IPR002401">
    <property type="entry name" value="Cyt_P450_E_grp-I"/>
</dbReference>
<dbReference type="GO" id="GO:0020037">
    <property type="term" value="F:heme binding"/>
    <property type="evidence" value="ECO:0007669"/>
    <property type="project" value="InterPro"/>
</dbReference>
<evidence type="ECO:0008006" key="11">
    <source>
        <dbReference type="Google" id="ProtNLM"/>
    </source>
</evidence>
<dbReference type="InterPro" id="IPR001128">
    <property type="entry name" value="Cyt_P450"/>
</dbReference>
<keyword evidence="4" id="KW-1133">Transmembrane helix</keyword>
<dbReference type="Gene3D" id="1.10.630.10">
    <property type="entry name" value="Cytochrome P450"/>
    <property type="match status" value="1"/>
</dbReference>
<protein>
    <recommendedName>
        <fullName evidence="11">Cytochrome P450</fullName>
    </recommendedName>
</protein>
<comment type="similarity">
    <text evidence="8">Belongs to the cytochrome P450 family.</text>
</comment>
<organism evidence="9 10">
    <name type="scientific">Solanum commersonii</name>
    <name type="common">Commerson's wild potato</name>
    <name type="synonym">Commerson's nightshade</name>
    <dbReference type="NCBI Taxonomy" id="4109"/>
    <lineage>
        <taxon>Eukaryota</taxon>
        <taxon>Viridiplantae</taxon>
        <taxon>Streptophyta</taxon>
        <taxon>Embryophyta</taxon>
        <taxon>Tracheophyta</taxon>
        <taxon>Spermatophyta</taxon>
        <taxon>Magnoliopsida</taxon>
        <taxon>eudicotyledons</taxon>
        <taxon>Gunneridae</taxon>
        <taxon>Pentapetalae</taxon>
        <taxon>asterids</taxon>
        <taxon>lamiids</taxon>
        <taxon>Solanales</taxon>
        <taxon>Solanaceae</taxon>
        <taxon>Solanoideae</taxon>
        <taxon>Solaneae</taxon>
        <taxon>Solanum</taxon>
    </lineage>
</organism>
<dbReference type="PANTHER" id="PTHR24298">
    <property type="entry name" value="FLAVONOID 3'-MONOOXYGENASE-RELATED"/>
    <property type="match status" value="1"/>
</dbReference>
<comment type="cofactor">
    <cofactor evidence="7">
        <name>heme</name>
        <dbReference type="ChEBI" id="CHEBI:30413"/>
    </cofactor>
</comment>
<accession>A0A9J5ZZI8</accession>
<comment type="caution">
    <text evidence="9">The sequence shown here is derived from an EMBL/GenBank/DDBJ whole genome shotgun (WGS) entry which is preliminary data.</text>
</comment>
<proteinExistence type="inferred from homology"/>
<name>A0A9J5ZZI8_SOLCO</name>
<keyword evidence="7 8" id="KW-0408">Iron</keyword>
<keyword evidence="5 8" id="KW-0560">Oxidoreductase</keyword>
<evidence type="ECO:0000256" key="5">
    <source>
        <dbReference type="ARBA" id="ARBA00023002"/>
    </source>
</evidence>
<evidence type="ECO:0000256" key="4">
    <source>
        <dbReference type="ARBA" id="ARBA00022989"/>
    </source>
</evidence>
<dbReference type="InterPro" id="IPR017972">
    <property type="entry name" value="Cyt_P450_CS"/>
</dbReference>
<dbReference type="PANTHER" id="PTHR24298:SF800">
    <property type="entry name" value="CYTOCHROME P450 89A2-RELATED"/>
    <property type="match status" value="1"/>
</dbReference>
<dbReference type="Proteomes" id="UP000824120">
    <property type="component" value="Chromosome 3"/>
</dbReference>